<gene>
    <name evidence="1" type="ORF">ACI1P1_08445</name>
</gene>
<reference evidence="1" key="1">
    <citation type="submission" date="2024-12" db="EMBL/GenBank/DDBJ databases">
        <authorList>
            <person name="Wu N."/>
        </authorList>
    </citation>
    <scope>NUCLEOTIDE SEQUENCE</scope>
    <source>
        <strain evidence="1">P15</strain>
    </source>
</reference>
<keyword evidence="2" id="KW-1185">Reference proteome</keyword>
<sequence>MGGMENTQDKIGKRAWEREAILLLIREYNRLGTGPGYRLLFQQERPDAVLEEKGPLRRKLGVEITHLFASQQEAMDVFNRRIPAPEQEGVTIDHLLKELNHLISKKVGKRSAYSMSYPIALLIRNASPVFGMSDFLPRLTEVDLPAGVFTHIWFLSRDGSPEWKLAELL</sequence>
<dbReference type="Proteomes" id="UP001631969">
    <property type="component" value="Unassembled WGS sequence"/>
</dbReference>
<evidence type="ECO:0000313" key="1">
    <source>
        <dbReference type="EMBL" id="MFM9328311.1"/>
    </source>
</evidence>
<organism evidence="1 2">
    <name type="scientific">Paenibacillus mesotrionivorans</name>
    <dbReference type="NCBI Taxonomy" id="3160968"/>
    <lineage>
        <taxon>Bacteria</taxon>
        <taxon>Bacillati</taxon>
        <taxon>Bacillota</taxon>
        <taxon>Bacilli</taxon>
        <taxon>Bacillales</taxon>
        <taxon>Paenibacillaceae</taxon>
        <taxon>Paenibacillus</taxon>
    </lineage>
</organism>
<name>A0ACC7NU77_9BACL</name>
<evidence type="ECO:0000313" key="2">
    <source>
        <dbReference type="Proteomes" id="UP001631969"/>
    </source>
</evidence>
<dbReference type="EMBL" id="JBJURJ010000004">
    <property type="protein sequence ID" value="MFM9328311.1"/>
    <property type="molecule type" value="Genomic_DNA"/>
</dbReference>
<accession>A0ACC7NU77</accession>
<protein>
    <submittedName>
        <fullName evidence="1">Uncharacterized protein</fullName>
    </submittedName>
</protein>
<comment type="caution">
    <text evidence="1">The sequence shown here is derived from an EMBL/GenBank/DDBJ whole genome shotgun (WGS) entry which is preliminary data.</text>
</comment>
<proteinExistence type="predicted"/>